<evidence type="ECO:0000313" key="1">
    <source>
        <dbReference type="EMBL" id="TWI95869.1"/>
    </source>
</evidence>
<evidence type="ECO:0000313" key="2">
    <source>
        <dbReference type="Proteomes" id="UP000317010"/>
    </source>
</evidence>
<organism evidence="1 2">
    <name type="scientific">Mucilaginibacter frigoritolerans</name>
    <dbReference type="NCBI Taxonomy" id="652788"/>
    <lineage>
        <taxon>Bacteria</taxon>
        <taxon>Pseudomonadati</taxon>
        <taxon>Bacteroidota</taxon>
        <taxon>Sphingobacteriia</taxon>
        <taxon>Sphingobacteriales</taxon>
        <taxon>Sphingobacteriaceae</taxon>
        <taxon>Mucilaginibacter</taxon>
    </lineage>
</organism>
<dbReference type="EMBL" id="VLLI01000014">
    <property type="protein sequence ID" value="TWI95869.1"/>
    <property type="molecule type" value="Genomic_DNA"/>
</dbReference>
<comment type="caution">
    <text evidence="1">The sequence shown here is derived from an EMBL/GenBank/DDBJ whole genome shotgun (WGS) entry which is preliminary data.</text>
</comment>
<gene>
    <name evidence="1" type="ORF">JN11_04144</name>
</gene>
<sequence>MFTNDNLLSREMIQINNFERRLYSFDNYSFDAYSTLKLIDVRLKNYVNNGLISADKQVLMDFNYELEQELESLSDIRYSTDKDEEFMAHVNYTLGFIRRFKVYFPQVDFADANRNTSAWLKFKDYLKMHLLQKEHKSPVFNKS</sequence>
<accession>A0A562TQL4</accession>
<reference evidence="1 2" key="1">
    <citation type="submission" date="2019-07" db="EMBL/GenBank/DDBJ databases">
        <title>Genomic Encyclopedia of Archaeal and Bacterial Type Strains, Phase II (KMG-II): from individual species to whole genera.</title>
        <authorList>
            <person name="Goeker M."/>
        </authorList>
    </citation>
    <scope>NUCLEOTIDE SEQUENCE [LARGE SCALE GENOMIC DNA]</scope>
    <source>
        <strain evidence="1 2">ATCC BAA-1854</strain>
    </source>
</reference>
<name>A0A562TQL4_9SPHI</name>
<keyword evidence="2" id="KW-1185">Reference proteome</keyword>
<dbReference type="AlphaFoldDB" id="A0A562TQL4"/>
<dbReference type="Proteomes" id="UP000317010">
    <property type="component" value="Unassembled WGS sequence"/>
</dbReference>
<protein>
    <submittedName>
        <fullName evidence="1">Uncharacterized protein</fullName>
    </submittedName>
</protein>
<proteinExistence type="predicted"/>
<dbReference type="RefSeq" id="WP_144915571.1">
    <property type="nucleotide sequence ID" value="NZ_VLLI01000014.1"/>
</dbReference>